<dbReference type="PROSITE" id="PS00676">
    <property type="entry name" value="SIGMA54_INTERACT_2"/>
    <property type="match status" value="1"/>
</dbReference>
<dbReference type="Gene3D" id="1.10.8.60">
    <property type="match status" value="1"/>
</dbReference>
<dbReference type="Pfam" id="PF13433">
    <property type="entry name" value="Peripla_BP_5"/>
    <property type="match status" value="1"/>
</dbReference>
<dbReference type="SUPFAM" id="SSF46689">
    <property type="entry name" value="Homeodomain-like"/>
    <property type="match status" value="1"/>
</dbReference>
<dbReference type="GO" id="GO:0033218">
    <property type="term" value="F:amide binding"/>
    <property type="evidence" value="ECO:0007669"/>
    <property type="project" value="InterPro"/>
</dbReference>
<dbReference type="AlphaFoldDB" id="A0A3M8D918"/>
<comment type="caution">
    <text evidence="7">The sequence shown here is derived from an EMBL/GenBank/DDBJ whole genome shotgun (WGS) entry which is preliminary data.</text>
</comment>
<dbReference type="InterPro" id="IPR058031">
    <property type="entry name" value="AAA_lid_NorR"/>
</dbReference>
<dbReference type="InterPro" id="IPR025944">
    <property type="entry name" value="Sigma_54_int_dom_CS"/>
</dbReference>
<dbReference type="InterPro" id="IPR003593">
    <property type="entry name" value="AAA+_ATPase"/>
</dbReference>
<dbReference type="InterPro" id="IPR025662">
    <property type="entry name" value="Sigma_54_int_dom_ATP-bd_1"/>
</dbReference>
<accession>A0A3M8D918</accession>
<evidence type="ECO:0000259" key="6">
    <source>
        <dbReference type="PROSITE" id="PS50045"/>
    </source>
</evidence>
<dbReference type="CDD" id="cd06357">
    <property type="entry name" value="PBP1_AmiC"/>
    <property type="match status" value="1"/>
</dbReference>
<keyword evidence="5" id="KW-0804">Transcription</keyword>
<dbReference type="Pfam" id="PF25601">
    <property type="entry name" value="AAA_lid_14"/>
    <property type="match status" value="1"/>
</dbReference>
<name>A0A3M8D918_9BACL</name>
<evidence type="ECO:0000256" key="2">
    <source>
        <dbReference type="ARBA" id="ARBA00022840"/>
    </source>
</evidence>
<evidence type="ECO:0000256" key="5">
    <source>
        <dbReference type="ARBA" id="ARBA00023163"/>
    </source>
</evidence>
<dbReference type="OrthoDB" id="9783240at2"/>
<dbReference type="Gene3D" id="3.30.450.40">
    <property type="match status" value="1"/>
</dbReference>
<keyword evidence="1" id="KW-0547">Nucleotide-binding</keyword>
<dbReference type="InterPro" id="IPR002197">
    <property type="entry name" value="HTH_Fis"/>
</dbReference>
<protein>
    <submittedName>
        <fullName evidence="7">AAA family ATPase</fullName>
    </submittedName>
</protein>
<evidence type="ECO:0000256" key="3">
    <source>
        <dbReference type="ARBA" id="ARBA00023015"/>
    </source>
</evidence>
<gene>
    <name evidence="7" type="ORF">EDM56_20545</name>
</gene>
<dbReference type="Proteomes" id="UP000271031">
    <property type="component" value="Unassembled WGS sequence"/>
</dbReference>
<dbReference type="PROSITE" id="PS00688">
    <property type="entry name" value="SIGMA54_INTERACT_3"/>
    <property type="match status" value="1"/>
</dbReference>
<dbReference type="InterPro" id="IPR002078">
    <property type="entry name" value="Sigma_54_int"/>
</dbReference>
<dbReference type="GO" id="GO:0043565">
    <property type="term" value="F:sequence-specific DNA binding"/>
    <property type="evidence" value="ECO:0007669"/>
    <property type="project" value="InterPro"/>
</dbReference>
<dbReference type="InterPro" id="IPR028082">
    <property type="entry name" value="Peripla_BP_I"/>
</dbReference>
<dbReference type="GO" id="GO:0006355">
    <property type="term" value="P:regulation of DNA-templated transcription"/>
    <property type="evidence" value="ECO:0007669"/>
    <property type="project" value="InterPro"/>
</dbReference>
<dbReference type="PRINTS" id="PR01590">
    <property type="entry name" value="HTHFIS"/>
</dbReference>
<dbReference type="SUPFAM" id="SSF52540">
    <property type="entry name" value="P-loop containing nucleoside triphosphate hydrolases"/>
    <property type="match status" value="1"/>
</dbReference>
<dbReference type="FunFam" id="3.40.50.300:FF:000006">
    <property type="entry name" value="DNA-binding transcriptional regulator NtrC"/>
    <property type="match status" value="1"/>
</dbReference>
<dbReference type="PROSITE" id="PS00675">
    <property type="entry name" value="SIGMA54_INTERACT_1"/>
    <property type="match status" value="1"/>
</dbReference>
<evidence type="ECO:0000256" key="4">
    <source>
        <dbReference type="ARBA" id="ARBA00023125"/>
    </source>
</evidence>
<keyword evidence="2" id="KW-0067">ATP-binding</keyword>
<dbReference type="EMBL" id="RHHQ01000017">
    <property type="protein sequence ID" value="RNB84506.1"/>
    <property type="molecule type" value="Genomic_DNA"/>
</dbReference>
<feature type="domain" description="Sigma-54 factor interaction" evidence="6">
    <location>
        <begin position="642"/>
        <end position="873"/>
    </location>
</feature>
<dbReference type="Pfam" id="PF00158">
    <property type="entry name" value="Sigma54_activat"/>
    <property type="match status" value="1"/>
</dbReference>
<keyword evidence="8" id="KW-1185">Reference proteome</keyword>
<dbReference type="PANTHER" id="PTHR32071">
    <property type="entry name" value="TRANSCRIPTIONAL REGULATORY PROTEIN"/>
    <property type="match status" value="1"/>
</dbReference>
<dbReference type="InterPro" id="IPR009057">
    <property type="entry name" value="Homeodomain-like_sf"/>
</dbReference>
<organism evidence="7 8">
    <name type="scientific">Brevibacillus fluminis</name>
    <dbReference type="NCBI Taxonomy" id="511487"/>
    <lineage>
        <taxon>Bacteria</taxon>
        <taxon>Bacillati</taxon>
        <taxon>Bacillota</taxon>
        <taxon>Bacilli</taxon>
        <taxon>Bacillales</taxon>
        <taxon>Paenibacillaceae</taxon>
        <taxon>Brevibacillus</taxon>
    </lineage>
</organism>
<dbReference type="InterPro" id="IPR027417">
    <property type="entry name" value="P-loop_NTPase"/>
</dbReference>
<dbReference type="InterPro" id="IPR039570">
    <property type="entry name" value="AmiC_PBP1"/>
</dbReference>
<dbReference type="Pfam" id="PF02954">
    <property type="entry name" value="HTH_8"/>
    <property type="match status" value="1"/>
</dbReference>
<dbReference type="SMART" id="SM00382">
    <property type="entry name" value="AAA"/>
    <property type="match status" value="1"/>
</dbReference>
<evidence type="ECO:0000313" key="8">
    <source>
        <dbReference type="Proteomes" id="UP000271031"/>
    </source>
</evidence>
<dbReference type="CDD" id="cd00009">
    <property type="entry name" value="AAA"/>
    <property type="match status" value="1"/>
</dbReference>
<reference evidence="7 8" key="1">
    <citation type="submission" date="2018-10" db="EMBL/GenBank/DDBJ databases">
        <title>Phylogenomics of Brevibacillus.</title>
        <authorList>
            <person name="Dunlap C."/>
        </authorList>
    </citation>
    <scope>NUCLEOTIDE SEQUENCE [LARGE SCALE GENOMIC DNA]</scope>
    <source>
        <strain evidence="7 8">JCM 15716</strain>
    </source>
</reference>
<evidence type="ECO:0000256" key="1">
    <source>
        <dbReference type="ARBA" id="ARBA00022741"/>
    </source>
</evidence>
<dbReference type="InterPro" id="IPR029016">
    <property type="entry name" value="GAF-like_dom_sf"/>
</dbReference>
<proteinExistence type="predicted"/>
<dbReference type="SUPFAM" id="SSF53822">
    <property type="entry name" value="Periplasmic binding protein-like I"/>
    <property type="match status" value="1"/>
</dbReference>
<dbReference type="InterPro" id="IPR025943">
    <property type="entry name" value="Sigma_54_int_dom_ATP-bd_2"/>
</dbReference>
<evidence type="ECO:0000313" key="7">
    <source>
        <dbReference type="EMBL" id="RNB84506.1"/>
    </source>
</evidence>
<dbReference type="PANTHER" id="PTHR32071:SF57">
    <property type="entry name" value="C4-DICARBOXYLATE TRANSPORT TRANSCRIPTIONAL REGULATORY PROTEIN DCTD"/>
    <property type="match status" value="1"/>
</dbReference>
<dbReference type="Gene3D" id="3.40.50.300">
    <property type="entry name" value="P-loop containing nucleotide triphosphate hydrolases"/>
    <property type="match status" value="1"/>
</dbReference>
<dbReference type="RefSeq" id="WP_122919789.1">
    <property type="nucleotide sequence ID" value="NZ_RHHQ01000017.1"/>
</dbReference>
<dbReference type="Gene3D" id="3.40.50.2300">
    <property type="match status" value="2"/>
</dbReference>
<dbReference type="GO" id="GO:0005524">
    <property type="term" value="F:ATP binding"/>
    <property type="evidence" value="ECO:0007669"/>
    <property type="project" value="UniProtKB-KW"/>
</dbReference>
<keyword evidence="4" id="KW-0238">DNA-binding</keyword>
<sequence length="963" mass="107374">MSAGFGTEIKVGILCSLTGTTGITERGQYQAALLAIRQINEQGGIKGKRLLPIVEDIASDPYLAAKKAEKLILADKVVALIGTYTSVCRKTVIPVLEKHDALLFYPTQYEGGEQHKNVWYCGPLPNQQLLHFIPWIIENLGKRFYLIGSDYLYPREMTGHIRYLVESNNGSIVGEHYSELGNQMYQKVLRDIAERKPDVVFSTLVGDSVIAFYQQYHQFGFKKPIASAITAESEVAAISSEHAVGHYTTFPYFSSVQTRENQSFLTEYRRTYGTDIVSSAMENAYNCVFLLAEALNKTRVIDTAHLRRSLPGISIQAPQGKITVDKSNHHLWLTSRIGRVGANGQFTIVWESEEPIQPVPFYTNPTLEKMEYDPIDHDLLQEKLAPFEQLIEELKKGTTFLPYTFALFDSQGLLLAVFSHEETAKWRISSLLQPGSNCWSTPPLKYSGIGLALSGHLVATVRGEEHSAAELADWISIGIPVQGDVGSLQGVLGVFLESQEAGETKQVDMITGFLTYLVKTSTNLIEQRKSGRSLQQTLDTVAQLIPDSLYVMQEGKIIYQNEAAQRLLDEKHESLPNLLQYVCDNLPSETKTVLKKESADEVLEVRVTPAENHALVCLKRLPLFAADSERSMSAANPLQKKLVGTSEPFLQAMTLVKSAAKTNASVLILGESGTGKELFARAIHNESERSGHPFVAINCAAISRELISAELFGYVDGAFTGAKKGGSPGKFEAANGGTLFLDEIGDMPLELQATLLRVLQEKEVTRVGAHSSIPVDVRVIAATNRAIHQEMMQNNSFRGDLYYRLNVFTIELPSLRERLEDLPELAHHFVNMLSIRTGVGMKSFTREALQRLVQYHWPGNVRELENVIERAFYLSEGTSYISEEHLPHYLLQGAALMPYGYQEKTNASVRDVKKVSSETEKDQIVQTLLHHKGNISKTAKQLGISRTTLYRKLEDFKLHESKR</sequence>
<dbReference type="Gene3D" id="1.10.10.60">
    <property type="entry name" value="Homeodomain-like"/>
    <property type="match status" value="1"/>
</dbReference>
<dbReference type="PROSITE" id="PS50045">
    <property type="entry name" value="SIGMA54_INTERACT_4"/>
    <property type="match status" value="1"/>
</dbReference>
<keyword evidence="3" id="KW-0805">Transcription regulation</keyword>